<name>A0A9P6G506_9PLEO</name>
<feature type="compositionally biased region" description="Basic and acidic residues" evidence="1">
    <location>
        <begin position="188"/>
        <end position="198"/>
    </location>
</feature>
<feature type="compositionally biased region" description="Low complexity" evidence="1">
    <location>
        <begin position="199"/>
        <end position="213"/>
    </location>
</feature>
<dbReference type="OrthoDB" id="3790379at2759"/>
<evidence type="ECO:0000256" key="1">
    <source>
        <dbReference type="SAM" id="MobiDB-lite"/>
    </source>
</evidence>
<feature type="compositionally biased region" description="Basic and acidic residues" evidence="1">
    <location>
        <begin position="787"/>
        <end position="804"/>
    </location>
</feature>
<feature type="compositionally biased region" description="Low complexity" evidence="1">
    <location>
        <begin position="723"/>
        <end position="739"/>
    </location>
</feature>
<proteinExistence type="predicted"/>
<comment type="caution">
    <text evidence="2">The sequence shown here is derived from an EMBL/GenBank/DDBJ whole genome shotgun (WGS) entry which is preliminary data.</text>
</comment>
<keyword evidence="3" id="KW-1185">Reference proteome</keyword>
<dbReference type="Proteomes" id="UP000756921">
    <property type="component" value="Unassembled WGS sequence"/>
</dbReference>
<reference evidence="2" key="1">
    <citation type="journal article" date="2020" name="Mol. Plant Microbe Interact.">
        <title>Genome Sequence of the Biocontrol Agent Coniothyrium minitans strain Conio (IMI 134523).</title>
        <authorList>
            <person name="Patel D."/>
            <person name="Shittu T.A."/>
            <person name="Baroncelli R."/>
            <person name="Muthumeenakshi S."/>
            <person name="Osborne T.H."/>
            <person name="Janganan T.K."/>
            <person name="Sreenivasaprasad S."/>
        </authorList>
    </citation>
    <scope>NUCLEOTIDE SEQUENCE</scope>
    <source>
        <strain evidence="2">Conio</strain>
    </source>
</reference>
<feature type="compositionally biased region" description="Low complexity" evidence="1">
    <location>
        <begin position="596"/>
        <end position="605"/>
    </location>
</feature>
<feature type="compositionally biased region" description="Polar residues" evidence="1">
    <location>
        <begin position="280"/>
        <end position="292"/>
    </location>
</feature>
<dbReference type="AlphaFoldDB" id="A0A9P6G506"/>
<organism evidence="2 3">
    <name type="scientific">Paraphaeosphaeria minitans</name>
    <dbReference type="NCBI Taxonomy" id="565426"/>
    <lineage>
        <taxon>Eukaryota</taxon>
        <taxon>Fungi</taxon>
        <taxon>Dikarya</taxon>
        <taxon>Ascomycota</taxon>
        <taxon>Pezizomycotina</taxon>
        <taxon>Dothideomycetes</taxon>
        <taxon>Pleosporomycetidae</taxon>
        <taxon>Pleosporales</taxon>
        <taxon>Massarineae</taxon>
        <taxon>Didymosphaeriaceae</taxon>
        <taxon>Paraphaeosphaeria</taxon>
    </lineage>
</organism>
<gene>
    <name evidence="2" type="ORF">PMIN01_13156</name>
</gene>
<feature type="region of interest" description="Disordered" evidence="1">
    <location>
        <begin position="691"/>
        <end position="804"/>
    </location>
</feature>
<evidence type="ECO:0000313" key="2">
    <source>
        <dbReference type="EMBL" id="KAF9728776.1"/>
    </source>
</evidence>
<feature type="compositionally biased region" description="Low complexity" evidence="1">
    <location>
        <begin position="480"/>
        <end position="491"/>
    </location>
</feature>
<feature type="compositionally biased region" description="Low complexity" evidence="1">
    <location>
        <begin position="108"/>
        <end position="124"/>
    </location>
</feature>
<feature type="compositionally biased region" description="Polar residues" evidence="1">
    <location>
        <begin position="221"/>
        <end position="234"/>
    </location>
</feature>
<feature type="compositionally biased region" description="Polar residues" evidence="1">
    <location>
        <begin position="74"/>
        <end position="105"/>
    </location>
</feature>
<protein>
    <submittedName>
        <fullName evidence="2">Uncharacterized protein</fullName>
    </submittedName>
</protein>
<accession>A0A9P6G506</accession>
<feature type="compositionally biased region" description="Basic and acidic residues" evidence="1">
    <location>
        <begin position="322"/>
        <end position="335"/>
    </location>
</feature>
<feature type="region of interest" description="Disordered" evidence="1">
    <location>
        <begin position="516"/>
        <end position="635"/>
    </location>
</feature>
<sequence length="842" mass="90149">MRTLNAMDGARFRGLDINSAGPAGNASPASSTLVPSTLVVVATTLSLHQSEVRNATMDYYDKENVVVETERCDTPTTSETEDTQQPRSPAKPSTQPESRQSNSSKIFPLGPAAAPSSSPAKGSKTINSTILTSTPVKKQQSRPSSPVKTPGSRPPSRPSGPLKRTPAPGKNERFETTPTGFRYTIELPESKIVPKKDSATTTSKSKTSTPVKKLVFVDVPSKQNSPKRGSSPAKSASPRKELLKTRVASPEKNSGVNGVNGAEPTPTDASPRSHKKRNSLKLTKMNSVQAGTPTVEVTKEDVWTGVQLSSPLTSEGGGVDAQVKEKQPREGERGTGVDGPSASPAFLEYQEKPSVNRAEATRKQLTSAVPTNFGEMLRNSSQIVLQTRSSLYEEAPAKIFPSPTVLDKARRNSEMRVQSLIGVIAKPNFMGRSLTTEAIAPVTKDFANGAVGEVSKDSAEPSPTEARKHSTHRRVSFASTPRTPRTPTGTRPVIMAAIEADMNDIRSTLSRSLGDGYTAAPVSPDNTRWLGSSTNGRSPPDLPLATDATDIGNTPRRNLNERIAAVKQSVKPSTRSKKAAPAPLTLRPKDKPAAQLPLHSRLPRLSPKKPKTPLRTPGTIPQAPRTSPFDVRSPSRVPAMASHRAQYARASEEKGETVGFASAEDIAKQVEEWNTVPAEKEPCTRTNAKVTTKTTLKTTQERSKSRLGFMRPTVTSAKKEKATYTPPGSPSASPSPQTTHLLPSKPANAPAQATKKATSPPKNPKVRALASTAPRTPLPRGKGGMKALDRGAARTPSKEMVSKLDKEIDAHLENEARAGRIFTPSGQRISDLLAKRRESEGL</sequence>
<feature type="compositionally biased region" description="Polar residues" evidence="1">
    <location>
        <begin position="125"/>
        <end position="147"/>
    </location>
</feature>
<feature type="region of interest" description="Disordered" evidence="1">
    <location>
        <begin position="452"/>
        <end position="491"/>
    </location>
</feature>
<dbReference type="EMBL" id="WJXW01000018">
    <property type="protein sequence ID" value="KAF9728776.1"/>
    <property type="molecule type" value="Genomic_DNA"/>
</dbReference>
<feature type="region of interest" description="Disordered" evidence="1">
    <location>
        <begin position="70"/>
        <end position="344"/>
    </location>
</feature>
<feature type="compositionally biased region" description="Polar residues" evidence="1">
    <location>
        <begin position="524"/>
        <end position="537"/>
    </location>
</feature>
<evidence type="ECO:0000313" key="3">
    <source>
        <dbReference type="Proteomes" id="UP000756921"/>
    </source>
</evidence>